<name>A0ABW0K8T8_9BACL</name>
<dbReference type="RefSeq" id="WP_270880144.1">
    <property type="nucleotide sequence ID" value="NZ_JAQFVF010000029.1"/>
</dbReference>
<comment type="caution">
    <text evidence="2">The sequence shown here is derived from an EMBL/GenBank/DDBJ whole genome shotgun (WGS) entry which is preliminary data.</text>
</comment>
<reference evidence="3" key="1">
    <citation type="journal article" date="2019" name="Int. J. Syst. Evol. Microbiol.">
        <title>The Global Catalogue of Microorganisms (GCM) 10K type strain sequencing project: providing services to taxonomists for standard genome sequencing and annotation.</title>
        <authorList>
            <consortium name="The Broad Institute Genomics Platform"/>
            <consortium name="The Broad Institute Genome Sequencing Center for Infectious Disease"/>
            <person name="Wu L."/>
            <person name="Ma J."/>
        </authorList>
    </citation>
    <scope>NUCLEOTIDE SEQUENCE [LARGE SCALE GENOMIC DNA]</scope>
    <source>
        <strain evidence="3">KACC 11904</strain>
    </source>
</reference>
<gene>
    <name evidence="2" type="ORF">ACFPOG_13090</name>
</gene>
<evidence type="ECO:0008006" key="4">
    <source>
        <dbReference type="Google" id="ProtNLM"/>
    </source>
</evidence>
<keyword evidence="1" id="KW-1133">Transmembrane helix</keyword>
<keyword evidence="1" id="KW-0812">Transmembrane</keyword>
<feature type="transmembrane region" description="Helical" evidence="1">
    <location>
        <begin position="66"/>
        <end position="95"/>
    </location>
</feature>
<feature type="transmembrane region" description="Helical" evidence="1">
    <location>
        <begin position="42"/>
        <end position="59"/>
    </location>
</feature>
<protein>
    <recommendedName>
        <fullName evidence="4">DUF998 domain-containing protein</fullName>
    </recommendedName>
</protein>
<organism evidence="2 3">
    <name type="scientific">Paenibacillus aestuarii</name>
    <dbReference type="NCBI Taxonomy" id="516965"/>
    <lineage>
        <taxon>Bacteria</taxon>
        <taxon>Bacillati</taxon>
        <taxon>Bacillota</taxon>
        <taxon>Bacilli</taxon>
        <taxon>Bacillales</taxon>
        <taxon>Paenibacillaceae</taxon>
        <taxon>Paenibacillus</taxon>
    </lineage>
</organism>
<feature type="transmembrane region" description="Helical" evidence="1">
    <location>
        <begin position="101"/>
        <end position="123"/>
    </location>
</feature>
<dbReference type="Proteomes" id="UP001596044">
    <property type="component" value="Unassembled WGS sequence"/>
</dbReference>
<feature type="transmembrane region" description="Helical" evidence="1">
    <location>
        <begin position="153"/>
        <end position="170"/>
    </location>
</feature>
<evidence type="ECO:0000313" key="2">
    <source>
        <dbReference type="EMBL" id="MFC5449198.1"/>
    </source>
</evidence>
<proteinExistence type="predicted"/>
<keyword evidence="1" id="KW-0472">Membrane</keyword>
<dbReference type="EMBL" id="JBHSMJ010000018">
    <property type="protein sequence ID" value="MFC5449198.1"/>
    <property type="molecule type" value="Genomic_DNA"/>
</dbReference>
<evidence type="ECO:0000256" key="1">
    <source>
        <dbReference type="SAM" id="Phobius"/>
    </source>
</evidence>
<accession>A0ABW0K8T8</accession>
<sequence length="190" mass="20892">MTVEKVTRWLGFLCLLAGIIRMGMTPSSLIWGDDSAPEVICGYIACILMSVCSIALYLAQSRETGVLGFITALLIMIGNLMIASNFYGLFAYGFYAKEGTFANLTNAVSGMGLLLGTILLAILTFRANVFPRWMIALFALMILSFGLPGLEKWFALFWGAVYVAMGYMVWKEKYVVKSSTHSNAAPYKTI</sequence>
<keyword evidence="3" id="KW-1185">Reference proteome</keyword>
<feature type="transmembrane region" description="Helical" evidence="1">
    <location>
        <begin position="130"/>
        <end position="147"/>
    </location>
</feature>
<evidence type="ECO:0000313" key="3">
    <source>
        <dbReference type="Proteomes" id="UP001596044"/>
    </source>
</evidence>